<comment type="caution">
    <text evidence="1">The sequence shown here is derived from an EMBL/GenBank/DDBJ whole genome shotgun (WGS) entry which is preliminary data.</text>
</comment>
<proteinExistence type="predicted"/>
<reference evidence="1 2" key="1">
    <citation type="journal article" date="2023" name="Antonie Van Leeuwenhoek">
        <title>Flavobacterium potami sp. nov., a multi-metal resistance genes harbouring bacterium isolated from shallow river silt.</title>
        <authorList>
            <person name="Li S."/>
            <person name="Mao S."/>
            <person name="Mu W."/>
            <person name="Guo B."/>
            <person name="Li C."/>
            <person name="Zhu Q."/>
            <person name="Hou X."/>
            <person name="Zhao Y."/>
            <person name="Wei S."/>
            <person name="Liu H."/>
            <person name="Liu A."/>
        </authorList>
    </citation>
    <scope>NUCLEOTIDE SEQUENCE [LARGE SCALE GENOMIC DNA]</scope>
    <source>
        <strain evidence="1 2">17A</strain>
    </source>
</reference>
<protein>
    <submittedName>
        <fullName evidence="1">Uncharacterized protein</fullName>
    </submittedName>
</protein>
<dbReference type="RefSeq" id="WP_223711540.1">
    <property type="nucleotide sequence ID" value="NZ_JAINUY010000012.1"/>
</dbReference>
<accession>A0A9X1HEU6</accession>
<dbReference type="Proteomes" id="UP001139366">
    <property type="component" value="Unassembled WGS sequence"/>
</dbReference>
<gene>
    <name evidence="1" type="ORF">K6T82_23920</name>
</gene>
<evidence type="ECO:0000313" key="1">
    <source>
        <dbReference type="EMBL" id="MBZ4037826.1"/>
    </source>
</evidence>
<name>A0A9X1HEU6_9FLAO</name>
<organism evidence="1 2">
    <name type="scientific">Flavobacterium potami</name>
    <dbReference type="NCBI Taxonomy" id="2872310"/>
    <lineage>
        <taxon>Bacteria</taxon>
        <taxon>Pseudomonadati</taxon>
        <taxon>Bacteroidota</taxon>
        <taxon>Flavobacteriia</taxon>
        <taxon>Flavobacteriales</taxon>
        <taxon>Flavobacteriaceae</taxon>
        <taxon>Flavobacterium</taxon>
    </lineage>
</organism>
<dbReference type="EMBL" id="JAINUY010000012">
    <property type="protein sequence ID" value="MBZ4037826.1"/>
    <property type="molecule type" value="Genomic_DNA"/>
</dbReference>
<dbReference type="AlphaFoldDB" id="A0A9X1HEU6"/>
<sequence length="126" mass="14147">MNNLQFASATLLEKFRNNNSCSLIPENRACKIMDFQNYKIVIIASCSSGADGVKWVTAYKVVPKDIYKDSVYTYDEHVKAIIEGTIERGYTGIEIITKKGKMVISGEAFTIKPVQILESQQLSLFN</sequence>
<evidence type="ECO:0000313" key="2">
    <source>
        <dbReference type="Proteomes" id="UP001139366"/>
    </source>
</evidence>
<keyword evidence="2" id="KW-1185">Reference proteome</keyword>